<dbReference type="OrthoDB" id="9800692at2"/>
<keyword evidence="2" id="KW-1185">Reference proteome</keyword>
<reference evidence="2" key="1">
    <citation type="submission" date="2016-10" db="EMBL/GenBank/DDBJ databases">
        <authorList>
            <person name="Varghese N."/>
            <person name="Submissions S."/>
        </authorList>
    </citation>
    <scope>NUCLEOTIDE SEQUENCE [LARGE SCALE GENOMIC DNA]</scope>
    <source>
        <strain evidence="2">DSM 17038</strain>
    </source>
</reference>
<dbReference type="InterPro" id="IPR036249">
    <property type="entry name" value="Thioredoxin-like_sf"/>
</dbReference>
<proteinExistence type="predicted"/>
<organism evidence="1 2">
    <name type="scientific">Desulfotruncus arcticus DSM 17038</name>
    <dbReference type="NCBI Taxonomy" id="1121424"/>
    <lineage>
        <taxon>Bacteria</taxon>
        <taxon>Bacillati</taxon>
        <taxon>Bacillota</taxon>
        <taxon>Clostridia</taxon>
        <taxon>Eubacteriales</taxon>
        <taxon>Desulfallaceae</taxon>
        <taxon>Desulfotruncus</taxon>
    </lineage>
</organism>
<dbReference type="SUPFAM" id="SSF52833">
    <property type="entry name" value="Thioredoxin-like"/>
    <property type="match status" value="1"/>
</dbReference>
<evidence type="ECO:0000313" key="2">
    <source>
        <dbReference type="Proteomes" id="UP000199337"/>
    </source>
</evidence>
<gene>
    <name evidence="1" type="ORF">SAMN05660649_01062</name>
</gene>
<evidence type="ECO:0000313" key="1">
    <source>
        <dbReference type="EMBL" id="SFG23256.1"/>
    </source>
</evidence>
<name>A0A1I2QBV1_9FIRM</name>
<dbReference type="EMBL" id="FOOX01000003">
    <property type="protein sequence ID" value="SFG23256.1"/>
    <property type="molecule type" value="Genomic_DNA"/>
</dbReference>
<dbReference type="CDD" id="cd02980">
    <property type="entry name" value="TRX_Fd_family"/>
    <property type="match status" value="1"/>
</dbReference>
<dbReference type="PANTHER" id="PTHR31902">
    <property type="entry name" value="ACTIN PATCHES DISTAL PROTEIN 1"/>
    <property type="match status" value="1"/>
</dbReference>
<sequence length="103" mass="11278">MNKPKHHIFVCTSTRTGSQPKGLCHGKSSVEILASFLEEIEDQGLSGEIFISNTGCLGLCEHGPVVIIYPDNVWYGGVTPDDVEEIMEEHILGGNVVERLLLK</sequence>
<protein>
    <submittedName>
        <fullName evidence="1">(2Fe-2S) ferredoxin</fullName>
    </submittedName>
</protein>
<dbReference type="InterPro" id="IPR009737">
    <property type="entry name" value="Aim32/Apd1-like"/>
</dbReference>
<dbReference type="Proteomes" id="UP000199337">
    <property type="component" value="Unassembled WGS sequence"/>
</dbReference>
<dbReference type="AlphaFoldDB" id="A0A1I2QBV1"/>
<accession>A0A1I2QBV1</accession>
<dbReference type="RefSeq" id="WP_092469435.1">
    <property type="nucleotide sequence ID" value="NZ_FOOX01000003.1"/>
</dbReference>
<dbReference type="PANTHER" id="PTHR31902:SF14">
    <property type="entry name" value="ACTIN PATCHES DISTAL PROTEIN 1"/>
    <property type="match status" value="1"/>
</dbReference>
<dbReference type="STRING" id="341036.SAMN05660649_01062"/>
<dbReference type="Pfam" id="PF01257">
    <property type="entry name" value="2Fe-2S_thioredx"/>
    <property type="match status" value="1"/>
</dbReference>
<dbReference type="Gene3D" id="3.40.30.10">
    <property type="entry name" value="Glutaredoxin"/>
    <property type="match status" value="1"/>
</dbReference>